<reference evidence="1 2" key="1">
    <citation type="submission" date="2013-08" db="EMBL/GenBank/DDBJ databases">
        <authorList>
            <person name="Durkin A.S."/>
            <person name="Haft D.R."/>
            <person name="McCorrison J."/>
            <person name="Torralba M."/>
            <person name="Gillis M."/>
            <person name="Haft D.H."/>
            <person name="Methe B."/>
            <person name="Sutton G."/>
            <person name="Nelson K.E."/>
        </authorList>
    </citation>
    <scope>NUCLEOTIDE SEQUENCE [LARGE SCALE GENOMIC DNA]</scope>
    <source>
        <strain evidence="1 2">F0195</strain>
    </source>
</reference>
<accession>U2TW18</accession>
<gene>
    <name evidence="1" type="ORF">HMPREF1316_2153</name>
</gene>
<sequence length="141" mass="15721">MLFAFALERLDHSITKPLRRHFRTHRSGRPVREPPDFPFAASEVTVKTSIDGTVENLRDVPQLIKDGEFSISAKPITSDKIPEGLELPEQGKVPARLVAMAEQLTLSLSKGRAYPPSSPLGGRGLLMVRHYHLLHHRGLLT</sequence>
<proteinExistence type="predicted"/>
<protein>
    <submittedName>
        <fullName evidence="1">Uncharacterized protein</fullName>
    </submittedName>
</protein>
<evidence type="ECO:0000313" key="1">
    <source>
        <dbReference type="EMBL" id="ERL10238.1"/>
    </source>
</evidence>
<organism evidence="1 2">
    <name type="scientific">Olsenella profusa F0195</name>
    <dbReference type="NCBI Taxonomy" id="1125712"/>
    <lineage>
        <taxon>Bacteria</taxon>
        <taxon>Bacillati</taxon>
        <taxon>Actinomycetota</taxon>
        <taxon>Coriobacteriia</taxon>
        <taxon>Coriobacteriales</taxon>
        <taxon>Atopobiaceae</taxon>
        <taxon>Olsenella</taxon>
    </lineage>
</organism>
<dbReference type="Proteomes" id="UP000016638">
    <property type="component" value="Unassembled WGS sequence"/>
</dbReference>
<dbReference type="AlphaFoldDB" id="U2TW18"/>
<keyword evidence="2" id="KW-1185">Reference proteome</keyword>
<dbReference type="PATRIC" id="fig|1125712.3.peg.386"/>
<comment type="caution">
    <text evidence="1">The sequence shown here is derived from an EMBL/GenBank/DDBJ whole genome shotgun (WGS) entry which is preliminary data.</text>
</comment>
<name>U2TW18_9ACTN</name>
<evidence type="ECO:0000313" key="2">
    <source>
        <dbReference type="Proteomes" id="UP000016638"/>
    </source>
</evidence>
<dbReference type="EMBL" id="AWEZ01000016">
    <property type="protein sequence ID" value="ERL10238.1"/>
    <property type="molecule type" value="Genomic_DNA"/>
</dbReference>